<accession>B7P6L1</accession>
<keyword evidence="3" id="KW-1185">Reference proteome</keyword>
<dbReference type="VEuPathDB" id="VectorBase:ISCI015670"/>
<dbReference type="VEuPathDB" id="VectorBase:ISCW015670"/>
<sequence>MRTTAWPATSTALPGPDLVPVQTSYSEERISGATCLPSAPSQKTCYRLKFLRLQTAESEALGRMPALLLFRCFNKTTTQKPLRGRSCCELPDKRLAFRKQRCDELVCNVELLAFATSLSLFKLGFKFLDLNLPSLPIVVGRTKLKQKCVE</sequence>
<dbReference type="OrthoDB" id="6517071at2759"/>
<dbReference type="EnsemblMetazoa" id="ISCW015670-RA">
    <property type="protein sequence ID" value="ISCW015670-PA"/>
    <property type="gene ID" value="ISCW015670"/>
</dbReference>
<evidence type="ECO:0000313" key="2">
    <source>
        <dbReference type="EnsemblMetazoa" id="ISCW015670-PA"/>
    </source>
</evidence>
<dbReference type="Proteomes" id="UP000001555">
    <property type="component" value="Unassembled WGS sequence"/>
</dbReference>
<organism>
    <name type="scientific">Ixodes scapularis</name>
    <name type="common">Black-legged tick</name>
    <name type="synonym">Deer tick</name>
    <dbReference type="NCBI Taxonomy" id="6945"/>
    <lineage>
        <taxon>Eukaryota</taxon>
        <taxon>Metazoa</taxon>
        <taxon>Ecdysozoa</taxon>
        <taxon>Arthropoda</taxon>
        <taxon>Chelicerata</taxon>
        <taxon>Arachnida</taxon>
        <taxon>Acari</taxon>
        <taxon>Parasitiformes</taxon>
        <taxon>Ixodida</taxon>
        <taxon>Ixodoidea</taxon>
        <taxon>Ixodidae</taxon>
        <taxon>Ixodinae</taxon>
        <taxon>Ixodes</taxon>
    </lineage>
</organism>
<dbReference type="PaxDb" id="6945-B7P6L1"/>
<proteinExistence type="predicted"/>
<gene>
    <name evidence="2" type="primary">8025385</name>
    <name evidence="1" type="ORF">IscW_ISCW015670</name>
</gene>
<evidence type="ECO:0000313" key="1">
    <source>
        <dbReference type="EMBL" id="EEC02233.1"/>
    </source>
</evidence>
<reference evidence="1 3" key="1">
    <citation type="submission" date="2008-03" db="EMBL/GenBank/DDBJ databases">
        <title>Annotation of Ixodes scapularis.</title>
        <authorList>
            <consortium name="Ixodes scapularis Genome Project Consortium"/>
            <person name="Caler E."/>
            <person name="Hannick L.I."/>
            <person name="Bidwell S."/>
            <person name="Joardar V."/>
            <person name="Thiagarajan M."/>
            <person name="Amedeo P."/>
            <person name="Galinsky K.J."/>
            <person name="Schobel S."/>
            <person name="Inman J."/>
            <person name="Hostetler J."/>
            <person name="Miller J."/>
            <person name="Hammond M."/>
            <person name="Megy K."/>
            <person name="Lawson D."/>
            <person name="Kodira C."/>
            <person name="Sutton G."/>
            <person name="Meyer J."/>
            <person name="Hill C.A."/>
            <person name="Birren B."/>
            <person name="Nene V."/>
            <person name="Collins F."/>
            <person name="Alarcon-Chaidez F."/>
            <person name="Wikel S."/>
            <person name="Strausberg R."/>
        </authorList>
    </citation>
    <scope>NUCLEOTIDE SEQUENCE [LARGE SCALE GENOMIC DNA]</scope>
    <source>
        <strain evidence="3">Wikel</strain>
        <strain evidence="1">Wikel colony</strain>
    </source>
</reference>
<name>B7P6L1_IXOSC</name>
<dbReference type="HOGENOM" id="CLU_1742562_0_0_1"/>
<dbReference type="KEGG" id="isc:8025385"/>
<dbReference type="EMBL" id="DS646863">
    <property type="protein sequence ID" value="EEC02233.1"/>
    <property type="molecule type" value="Genomic_DNA"/>
</dbReference>
<protein>
    <submittedName>
        <fullName evidence="1 2">Uncharacterized protein</fullName>
    </submittedName>
</protein>
<dbReference type="AlphaFoldDB" id="B7P6L1"/>
<dbReference type="InParanoid" id="B7P6L1"/>
<evidence type="ECO:0000313" key="3">
    <source>
        <dbReference type="Proteomes" id="UP000001555"/>
    </source>
</evidence>
<dbReference type="EMBL" id="ABJB010853155">
    <property type="status" value="NOT_ANNOTATED_CDS"/>
    <property type="molecule type" value="Genomic_DNA"/>
</dbReference>
<reference evidence="2" key="2">
    <citation type="submission" date="2020-05" db="UniProtKB">
        <authorList>
            <consortium name="EnsemblMetazoa"/>
        </authorList>
    </citation>
    <scope>IDENTIFICATION</scope>
    <source>
        <strain evidence="2">wikel</strain>
    </source>
</reference>